<keyword evidence="3" id="KW-1185">Reference proteome</keyword>
<evidence type="ECO:0000256" key="1">
    <source>
        <dbReference type="SAM" id="MobiDB-lite"/>
    </source>
</evidence>
<sequence>MSLPGENGGQARHVGGRGLGAEPLHGEGGVDAAELEVFVSRERLDPAARLQRARVGQEMARRLEHELRRRGRGPDEPEPAVGEHDSGALGRPGDPGQRAGREVPHAEEREAGDRMDKGDEVEDRVRGMRVGVGMCGCAAWDGLRGEIYSSGASK</sequence>
<evidence type="ECO:0000313" key="3">
    <source>
        <dbReference type="Proteomes" id="UP000015106"/>
    </source>
</evidence>
<reference evidence="2" key="3">
    <citation type="submission" date="2022-06" db="UniProtKB">
        <authorList>
            <consortium name="EnsemblPlants"/>
        </authorList>
    </citation>
    <scope>IDENTIFICATION</scope>
</reference>
<evidence type="ECO:0000313" key="2">
    <source>
        <dbReference type="EnsemblPlants" id="TuG1812G0300003066.01.T01.cds413379"/>
    </source>
</evidence>
<dbReference type="EnsemblPlants" id="TuG1812G0300003066.01.T01">
    <property type="protein sequence ID" value="TuG1812G0300003066.01.T01.cds413379"/>
    <property type="gene ID" value="TuG1812G0300003066.01"/>
</dbReference>
<feature type="region of interest" description="Disordered" evidence="1">
    <location>
        <begin position="46"/>
        <end position="122"/>
    </location>
</feature>
<reference evidence="2" key="2">
    <citation type="submission" date="2018-03" db="EMBL/GenBank/DDBJ databases">
        <title>The Triticum urartu genome reveals the dynamic nature of wheat genome evolution.</title>
        <authorList>
            <person name="Ling H."/>
            <person name="Ma B."/>
            <person name="Shi X."/>
            <person name="Liu H."/>
            <person name="Dong L."/>
            <person name="Sun H."/>
            <person name="Cao Y."/>
            <person name="Gao Q."/>
            <person name="Zheng S."/>
            <person name="Li Y."/>
            <person name="Yu Y."/>
            <person name="Du H."/>
            <person name="Qi M."/>
            <person name="Li Y."/>
            <person name="Yu H."/>
            <person name="Cui Y."/>
            <person name="Wang N."/>
            <person name="Chen C."/>
            <person name="Wu H."/>
            <person name="Zhao Y."/>
            <person name="Zhang J."/>
            <person name="Li Y."/>
            <person name="Zhou W."/>
            <person name="Zhang B."/>
            <person name="Hu W."/>
            <person name="Eijk M."/>
            <person name="Tang J."/>
            <person name="Witsenboer H."/>
            <person name="Zhao S."/>
            <person name="Li Z."/>
            <person name="Zhang A."/>
            <person name="Wang D."/>
            <person name="Liang C."/>
        </authorList>
    </citation>
    <scope>NUCLEOTIDE SEQUENCE [LARGE SCALE GENOMIC DNA]</scope>
    <source>
        <strain evidence="2">cv. G1812</strain>
    </source>
</reference>
<dbReference type="Proteomes" id="UP000015106">
    <property type="component" value="Chromosome 3"/>
</dbReference>
<feature type="region of interest" description="Disordered" evidence="1">
    <location>
        <begin position="1"/>
        <end position="28"/>
    </location>
</feature>
<dbReference type="Gramene" id="TuG1812G0300003066.01.T01">
    <property type="protein sequence ID" value="TuG1812G0300003066.01.T01.cds413379"/>
    <property type="gene ID" value="TuG1812G0300003066.01"/>
</dbReference>
<reference evidence="3" key="1">
    <citation type="journal article" date="2013" name="Nature">
        <title>Draft genome of the wheat A-genome progenitor Triticum urartu.</title>
        <authorList>
            <person name="Ling H.Q."/>
            <person name="Zhao S."/>
            <person name="Liu D."/>
            <person name="Wang J."/>
            <person name="Sun H."/>
            <person name="Zhang C."/>
            <person name="Fan H."/>
            <person name="Li D."/>
            <person name="Dong L."/>
            <person name="Tao Y."/>
            <person name="Gao C."/>
            <person name="Wu H."/>
            <person name="Li Y."/>
            <person name="Cui Y."/>
            <person name="Guo X."/>
            <person name="Zheng S."/>
            <person name="Wang B."/>
            <person name="Yu K."/>
            <person name="Liang Q."/>
            <person name="Yang W."/>
            <person name="Lou X."/>
            <person name="Chen J."/>
            <person name="Feng M."/>
            <person name="Jian J."/>
            <person name="Zhang X."/>
            <person name="Luo G."/>
            <person name="Jiang Y."/>
            <person name="Liu J."/>
            <person name="Wang Z."/>
            <person name="Sha Y."/>
            <person name="Zhang B."/>
            <person name="Wu H."/>
            <person name="Tang D."/>
            <person name="Shen Q."/>
            <person name="Xue P."/>
            <person name="Zou S."/>
            <person name="Wang X."/>
            <person name="Liu X."/>
            <person name="Wang F."/>
            <person name="Yang Y."/>
            <person name="An X."/>
            <person name="Dong Z."/>
            <person name="Zhang K."/>
            <person name="Zhang X."/>
            <person name="Luo M.C."/>
            <person name="Dvorak J."/>
            <person name="Tong Y."/>
            <person name="Wang J."/>
            <person name="Yang H."/>
            <person name="Li Z."/>
            <person name="Wang D."/>
            <person name="Zhang A."/>
            <person name="Wang J."/>
        </authorList>
    </citation>
    <scope>NUCLEOTIDE SEQUENCE</scope>
    <source>
        <strain evidence="3">cv. G1812</strain>
    </source>
</reference>
<organism evidence="2 3">
    <name type="scientific">Triticum urartu</name>
    <name type="common">Red wild einkorn</name>
    <name type="synonym">Crithodium urartu</name>
    <dbReference type="NCBI Taxonomy" id="4572"/>
    <lineage>
        <taxon>Eukaryota</taxon>
        <taxon>Viridiplantae</taxon>
        <taxon>Streptophyta</taxon>
        <taxon>Embryophyta</taxon>
        <taxon>Tracheophyta</taxon>
        <taxon>Spermatophyta</taxon>
        <taxon>Magnoliopsida</taxon>
        <taxon>Liliopsida</taxon>
        <taxon>Poales</taxon>
        <taxon>Poaceae</taxon>
        <taxon>BOP clade</taxon>
        <taxon>Pooideae</taxon>
        <taxon>Triticodae</taxon>
        <taxon>Triticeae</taxon>
        <taxon>Triticinae</taxon>
        <taxon>Triticum</taxon>
    </lineage>
</organism>
<proteinExistence type="predicted"/>
<name>A0A8R7PUR7_TRIUA</name>
<accession>A0A8R7PUR7</accession>
<feature type="compositionally biased region" description="Basic and acidic residues" evidence="1">
    <location>
        <begin position="99"/>
        <end position="122"/>
    </location>
</feature>
<protein>
    <submittedName>
        <fullName evidence="2">Uncharacterized protein</fullName>
    </submittedName>
</protein>
<feature type="compositionally biased region" description="Basic and acidic residues" evidence="1">
    <location>
        <begin position="59"/>
        <end position="86"/>
    </location>
</feature>
<dbReference type="AlphaFoldDB" id="A0A8R7PUR7"/>
<gene>
    <name evidence="2" type="primary">LOC125548531</name>
</gene>